<dbReference type="GO" id="GO:0003676">
    <property type="term" value="F:nucleic acid binding"/>
    <property type="evidence" value="ECO:0007669"/>
    <property type="project" value="InterPro"/>
</dbReference>
<sequence length="211" mass="23937">MKLLGATRLTKLAGPAKWTYYYLYVILDIFSRYPVGWMVASAESATLAERLIAETVRKQQVDRNQLTLHADRGASMASKPVAFLLADLGVTKSHSRPHCSNDNPYSEAQFKTLKYRPDFPDRFGCIEDARVFCDRFFGWYAHDHRHSGIGLHTPADVHHGRAHTVREARSRVLDAAHAAHPERFVRKPPQPPKLPAAAWINKPQDKEEPTQ</sequence>
<dbReference type="AlphaFoldDB" id="A0A927N7R2"/>
<organism evidence="3 4">
    <name type="scientific">Actinopolymorpha pittospori</name>
    <dbReference type="NCBI Taxonomy" id="648752"/>
    <lineage>
        <taxon>Bacteria</taxon>
        <taxon>Bacillati</taxon>
        <taxon>Actinomycetota</taxon>
        <taxon>Actinomycetes</taxon>
        <taxon>Propionibacteriales</taxon>
        <taxon>Actinopolymorphaceae</taxon>
        <taxon>Actinopolymorpha</taxon>
    </lineage>
</organism>
<dbReference type="Pfam" id="PF00665">
    <property type="entry name" value="rve"/>
    <property type="match status" value="1"/>
</dbReference>
<gene>
    <name evidence="3" type="ORF">HEB94_006848</name>
</gene>
<dbReference type="PROSITE" id="PS50994">
    <property type="entry name" value="INTEGRASE"/>
    <property type="match status" value="1"/>
</dbReference>
<dbReference type="Proteomes" id="UP000638648">
    <property type="component" value="Unassembled WGS sequence"/>
</dbReference>
<keyword evidence="4" id="KW-1185">Reference proteome</keyword>
<name>A0A927N7R2_9ACTN</name>
<evidence type="ECO:0000313" key="4">
    <source>
        <dbReference type="Proteomes" id="UP000638648"/>
    </source>
</evidence>
<dbReference type="PANTHER" id="PTHR46889">
    <property type="entry name" value="TRANSPOSASE INSF FOR INSERTION SEQUENCE IS3B-RELATED"/>
    <property type="match status" value="1"/>
</dbReference>
<dbReference type="InterPro" id="IPR036397">
    <property type="entry name" value="RNaseH_sf"/>
</dbReference>
<reference evidence="3" key="1">
    <citation type="submission" date="2020-10" db="EMBL/GenBank/DDBJ databases">
        <title>Sequencing the genomes of 1000 actinobacteria strains.</title>
        <authorList>
            <person name="Klenk H.-P."/>
        </authorList>
    </citation>
    <scope>NUCLEOTIDE SEQUENCE</scope>
    <source>
        <strain evidence="3">DSM 45354</strain>
    </source>
</reference>
<evidence type="ECO:0000259" key="2">
    <source>
        <dbReference type="PROSITE" id="PS50994"/>
    </source>
</evidence>
<evidence type="ECO:0000256" key="1">
    <source>
        <dbReference type="SAM" id="MobiDB-lite"/>
    </source>
</evidence>
<protein>
    <submittedName>
        <fullName evidence="3">Transposase InsO family protein</fullName>
    </submittedName>
</protein>
<dbReference type="InterPro" id="IPR050900">
    <property type="entry name" value="Transposase_IS3/IS150/IS904"/>
</dbReference>
<evidence type="ECO:0000313" key="3">
    <source>
        <dbReference type="EMBL" id="MBE1610000.1"/>
    </source>
</evidence>
<dbReference type="GO" id="GO:0015074">
    <property type="term" value="P:DNA integration"/>
    <property type="evidence" value="ECO:0007669"/>
    <property type="project" value="InterPro"/>
</dbReference>
<accession>A0A927N7R2</accession>
<feature type="domain" description="Integrase catalytic" evidence="2">
    <location>
        <begin position="1"/>
        <end position="162"/>
    </location>
</feature>
<dbReference type="Gene3D" id="3.30.420.10">
    <property type="entry name" value="Ribonuclease H-like superfamily/Ribonuclease H"/>
    <property type="match status" value="1"/>
</dbReference>
<dbReference type="InterPro" id="IPR001584">
    <property type="entry name" value="Integrase_cat-core"/>
</dbReference>
<dbReference type="EMBL" id="JADBEM010000001">
    <property type="protein sequence ID" value="MBE1610000.1"/>
    <property type="molecule type" value="Genomic_DNA"/>
</dbReference>
<dbReference type="PANTHER" id="PTHR46889:SF4">
    <property type="entry name" value="TRANSPOSASE INSO FOR INSERTION SEQUENCE ELEMENT IS911B-RELATED"/>
    <property type="match status" value="1"/>
</dbReference>
<proteinExistence type="predicted"/>
<comment type="caution">
    <text evidence="3">The sequence shown here is derived from an EMBL/GenBank/DDBJ whole genome shotgun (WGS) entry which is preliminary data.</text>
</comment>
<dbReference type="SUPFAM" id="SSF53098">
    <property type="entry name" value="Ribonuclease H-like"/>
    <property type="match status" value="1"/>
</dbReference>
<feature type="region of interest" description="Disordered" evidence="1">
    <location>
        <begin position="180"/>
        <end position="211"/>
    </location>
</feature>
<dbReference type="InterPro" id="IPR012337">
    <property type="entry name" value="RNaseH-like_sf"/>
</dbReference>